<dbReference type="OrthoDB" id="288171at2"/>
<dbReference type="EMBL" id="SJPF01000001">
    <property type="protein sequence ID" value="TWT38954.1"/>
    <property type="molecule type" value="Genomic_DNA"/>
</dbReference>
<protein>
    <recommendedName>
        <fullName evidence="4">PsbP C-terminal domain-containing protein</fullName>
    </recommendedName>
</protein>
<gene>
    <name evidence="2" type="ORF">Enr8_06480</name>
</gene>
<feature type="chain" id="PRO_5022889578" description="PsbP C-terminal domain-containing protein" evidence="1">
    <location>
        <begin position="20"/>
        <end position="183"/>
    </location>
</feature>
<keyword evidence="3" id="KW-1185">Reference proteome</keyword>
<proteinExistence type="predicted"/>
<evidence type="ECO:0000313" key="2">
    <source>
        <dbReference type="EMBL" id="TWT38954.1"/>
    </source>
</evidence>
<dbReference type="AlphaFoldDB" id="A0A5C5VK19"/>
<evidence type="ECO:0000313" key="3">
    <source>
        <dbReference type="Proteomes" id="UP000318878"/>
    </source>
</evidence>
<dbReference type="RefSeq" id="WP_146429168.1">
    <property type="nucleotide sequence ID" value="NZ_SJPF01000001.1"/>
</dbReference>
<comment type="caution">
    <text evidence="2">The sequence shown here is derived from an EMBL/GenBank/DDBJ whole genome shotgun (WGS) entry which is preliminary data.</text>
</comment>
<dbReference type="Proteomes" id="UP000318878">
    <property type="component" value="Unassembled WGS sequence"/>
</dbReference>
<organism evidence="2 3">
    <name type="scientific">Blastopirellula retiformator</name>
    <dbReference type="NCBI Taxonomy" id="2527970"/>
    <lineage>
        <taxon>Bacteria</taxon>
        <taxon>Pseudomonadati</taxon>
        <taxon>Planctomycetota</taxon>
        <taxon>Planctomycetia</taxon>
        <taxon>Pirellulales</taxon>
        <taxon>Pirellulaceae</taxon>
        <taxon>Blastopirellula</taxon>
    </lineage>
</organism>
<feature type="signal peptide" evidence="1">
    <location>
        <begin position="1"/>
        <end position="19"/>
    </location>
</feature>
<reference evidence="2 3" key="1">
    <citation type="submission" date="2019-02" db="EMBL/GenBank/DDBJ databases">
        <title>Deep-cultivation of Planctomycetes and their phenomic and genomic characterization uncovers novel biology.</title>
        <authorList>
            <person name="Wiegand S."/>
            <person name="Jogler M."/>
            <person name="Boedeker C."/>
            <person name="Pinto D."/>
            <person name="Vollmers J."/>
            <person name="Rivas-Marin E."/>
            <person name="Kohn T."/>
            <person name="Peeters S.H."/>
            <person name="Heuer A."/>
            <person name="Rast P."/>
            <person name="Oberbeckmann S."/>
            <person name="Bunk B."/>
            <person name="Jeske O."/>
            <person name="Meyerdierks A."/>
            <person name="Storesund J.E."/>
            <person name="Kallscheuer N."/>
            <person name="Luecker S."/>
            <person name="Lage O.M."/>
            <person name="Pohl T."/>
            <person name="Merkel B.J."/>
            <person name="Hornburger P."/>
            <person name="Mueller R.-W."/>
            <person name="Bruemmer F."/>
            <person name="Labrenz M."/>
            <person name="Spormann A.M."/>
            <person name="Op Den Camp H."/>
            <person name="Overmann J."/>
            <person name="Amann R."/>
            <person name="Jetten M.S.M."/>
            <person name="Mascher T."/>
            <person name="Medema M.H."/>
            <person name="Devos D.P."/>
            <person name="Kaster A.-K."/>
            <person name="Ovreas L."/>
            <person name="Rohde M."/>
            <person name="Galperin M.Y."/>
            <person name="Jogler C."/>
        </authorList>
    </citation>
    <scope>NUCLEOTIDE SEQUENCE [LARGE SCALE GENOMIC DNA]</scope>
    <source>
        <strain evidence="2 3">Enr8</strain>
    </source>
</reference>
<name>A0A5C5VK19_9BACT</name>
<sequence length="183" mass="20362" precursor="true">MRNAALFSICTLFCLTALAGAQPPDTEANRQIVQRNYLIMPEPPLGFSTTKTPIITGDQFTGFQVEVSREGVSGEVLVTITLDVPKTNADKIAEVKKYVDQAEQTMGQLNFQVAKKTIPDLTTYDFSKPLFLDLEYKNADGVSKFVRERIFFTSYTTVLMIVASKEEGLELLTRWAAAVKPVQ</sequence>
<evidence type="ECO:0008006" key="4">
    <source>
        <dbReference type="Google" id="ProtNLM"/>
    </source>
</evidence>
<accession>A0A5C5VK19</accession>
<evidence type="ECO:0000256" key="1">
    <source>
        <dbReference type="SAM" id="SignalP"/>
    </source>
</evidence>
<keyword evidence="1" id="KW-0732">Signal</keyword>